<reference evidence="1" key="1">
    <citation type="journal article" date="2020" name="Stud. Mycol.">
        <title>101 Dothideomycetes genomes: a test case for predicting lifestyles and emergence of pathogens.</title>
        <authorList>
            <person name="Haridas S."/>
            <person name="Albert R."/>
            <person name="Binder M."/>
            <person name="Bloem J."/>
            <person name="Labutti K."/>
            <person name="Salamov A."/>
            <person name="Andreopoulos B."/>
            <person name="Baker S."/>
            <person name="Barry K."/>
            <person name="Bills G."/>
            <person name="Bluhm B."/>
            <person name="Cannon C."/>
            <person name="Castanera R."/>
            <person name="Culley D."/>
            <person name="Daum C."/>
            <person name="Ezra D."/>
            <person name="Gonzalez J."/>
            <person name="Henrissat B."/>
            <person name="Kuo A."/>
            <person name="Liang C."/>
            <person name="Lipzen A."/>
            <person name="Lutzoni F."/>
            <person name="Magnuson J."/>
            <person name="Mondo S."/>
            <person name="Nolan M."/>
            <person name="Ohm R."/>
            <person name="Pangilinan J."/>
            <person name="Park H.-J."/>
            <person name="Ramirez L."/>
            <person name="Alfaro M."/>
            <person name="Sun H."/>
            <person name="Tritt A."/>
            <person name="Yoshinaga Y."/>
            <person name="Zwiers L.-H."/>
            <person name="Turgeon B."/>
            <person name="Goodwin S."/>
            <person name="Spatafora J."/>
            <person name="Crous P."/>
            <person name="Grigoriev I."/>
        </authorList>
    </citation>
    <scope>NUCLEOTIDE SEQUENCE</scope>
    <source>
        <strain evidence="1">ATCC 36951</strain>
    </source>
</reference>
<evidence type="ECO:0000313" key="1">
    <source>
        <dbReference type="EMBL" id="KAF2170783.1"/>
    </source>
</evidence>
<dbReference type="Proteomes" id="UP000799537">
    <property type="component" value="Unassembled WGS sequence"/>
</dbReference>
<dbReference type="EMBL" id="ML993584">
    <property type="protein sequence ID" value="KAF2170783.1"/>
    <property type="molecule type" value="Genomic_DNA"/>
</dbReference>
<proteinExistence type="predicted"/>
<name>A0A6A6CVP3_ZASCE</name>
<evidence type="ECO:0000313" key="2">
    <source>
        <dbReference type="Proteomes" id="UP000799537"/>
    </source>
</evidence>
<dbReference type="AlphaFoldDB" id="A0A6A6CVP3"/>
<gene>
    <name evidence="1" type="ORF">M409DRAFT_18757</name>
</gene>
<dbReference type="GeneID" id="54557906"/>
<keyword evidence="2" id="KW-1185">Reference proteome</keyword>
<protein>
    <submittedName>
        <fullName evidence="1">Uncharacterized protein</fullName>
    </submittedName>
</protein>
<accession>A0A6A6CVP3</accession>
<dbReference type="RefSeq" id="XP_033671672.1">
    <property type="nucleotide sequence ID" value="XM_033804634.1"/>
</dbReference>
<dbReference type="OrthoDB" id="3641633at2759"/>
<organism evidence="1 2">
    <name type="scientific">Zasmidium cellare ATCC 36951</name>
    <dbReference type="NCBI Taxonomy" id="1080233"/>
    <lineage>
        <taxon>Eukaryota</taxon>
        <taxon>Fungi</taxon>
        <taxon>Dikarya</taxon>
        <taxon>Ascomycota</taxon>
        <taxon>Pezizomycotina</taxon>
        <taxon>Dothideomycetes</taxon>
        <taxon>Dothideomycetidae</taxon>
        <taxon>Mycosphaerellales</taxon>
        <taxon>Mycosphaerellaceae</taxon>
        <taxon>Zasmidium</taxon>
    </lineage>
</organism>
<sequence length="330" mass="37804">MENDALQHALPFEAVEELADVNTFSSSTYGNPLLKPELRNTKMSTISMAPECRQNITDQCERFGRYSSILGNTYRSSLPIQSAKAVQQTVAEIDRIMLDAEIAIQERMSRLRREVDEFERNVSENSDGGWYRNVADLTAYDYSNFHKLISTMRIRDFDDFANYLKETLPAAANEARPVHEYSHHHFTGKIRNLLDIALRSASHSTAFSLLATVKAKVFVLNRGRVPPRHLERLVADIDARLLQMLDVHSNIDGKDEYWDFASSWRLLVTSWEDMASDAGPLLRVLDPIRKKAEKEIQYRSSLAVNRRLPQELADLIFEWAMVVEEVPLEA</sequence>